<keyword evidence="1" id="KW-0808">Transferase</keyword>
<dbReference type="HOGENOM" id="CLU_1130049_0_0_1"/>
<accession>B0W6B9</accession>
<keyword evidence="4" id="KW-1185">Reference proteome</keyword>
<proteinExistence type="inferred from homology"/>
<dbReference type="VEuPathDB" id="VectorBase:CQUJHB015192"/>
<comment type="subcellular location">
    <subcellularLocation>
        <location evidence="1">Golgi apparatus</location>
        <location evidence="1">Golgi stack membrane</location>
        <topology evidence="1">Single-pass type II membrane protein</topology>
    </subcellularLocation>
</comment>
<evidence type="ECO:0000313" key="3">
    <source>
        <dbReference type="EnsemblMetazoa" id="CPIJ002670-PA"/>
    </source>
</evidence>
<organism>
    <name type="scientific">Culex quinquefasciatus</name>
    <name type="common">Southern house mosquito</name>
    <name type="synonym">Culex pungens</name>
    <dbReference type="NCBI Taxonomy" id="7176"/>
    <lineage>
        <taxon>Eukaryota</taxon>
        <taxon>Metazoa</taxon>
        <taxon>Ecdysozoa</taxon>
        <taxon>Arthropoda</taxon>
        <taxon>Hexapoda</taxon>
        <taxon>Insecta</taxon>
        <taxon>Pterygota</taxon>
        <taxon>Neoptera</taxon>
        <taxon>Endopterygota</taxon>
        <taxon>Diptera</taxon>
        <taxon>Nematocera</taxon>
        <taxon>Culicoidea</taxon>
        <taxon>Culicidae</taxon>
        <taxon>Culicinae</taxon>
        <taxon>Culicini</taxon>
        <taxon>Culex</taxon>
        <taxon>Culex</taxon>
    </lineage>
</organism>
<protein>
    <recommendedName>
        <fullName evidence="1">Hexosyltransferase</fullName>
        <ecNumber evidence="1">2.4.1.-</ecNumber>
    </recommendedName>
</protein>
<dbReference type="AlphaFoldDB" id="B0W6B9"/>
<evidence type="ECO:0000313" key="4">
    <source>
        <dbReference type="Proteomes" id="UP000002320"/>
    </source>
</evidence>
<dbReference type="EMBL" id="DS231848">
    <property type="protein sequence ID" value="EDS36593.1"/>
    <property type="molecule type" value="Genomic_DNA"/>
</dbReference>
<dbReference type="InParanoid" id="B0W6B9"/>
<dbReference type="STRING" id="7176.B0W6B9"/>
<dbReference type="InterPro" id="IPR008428">
    <property type="entry name" value="Chond_GalNAc"/>
</dbReference>
<dbReference type="EC" id="2.4.1.-" evidence="1"/>
<dbReference type="VEuPathDB" id="VectorBase:CPIJ002670"/>
<keyword evidence="1" id="KW-0333">Golgi apparatus</keyword>
<dbReference type="EnsemblMetazoa" id="CPIJ002670-RA">
    <property type="protein sequence ID" value="CPIJ002670-PA"/>
    <property type="gene ID" value="CPIJ002670"/>
</dbReference>
<dbReference type="GO" id="GO:0008376">
    <property type="term" value="F:acetylgalactosaminyltransferase activity"/>
    <property type="evidence" value="ECO:0007669"/>
    <property type="project" value="InterPro"/>
</dbReference>
<sequence length="246" mass="28232">MHNHHVKGLKGAKGDRGSMKAVEMVRTKEFLTPVESGTVTIHKWCDLEKRVVSVEAGQLPEPATSRHDIIPWTYLNLTHVRPLSSVDAEDIQNILNKTILVAHRNNPQLKYFGLHSVYRNFDAVRGMNYRMHLSFYDRGRLEHVFNSIEVVKPMVKRIEIAPLGLRYAQQRRRGRRFLPYLPLADDPLNNLQLAFGKTAGQQVEAAFGQEIRLSRYYNDILAFHNLANKKNALYSEADMRLGERSG</sequence>
<dbReference type="eggNOG" id="KOG3708">
    <property type="taxonomic scope" value="Eukaryota"/>
</dbReference>
<keyword evidence="1" id="KW-0812">Transmembrane</keyword>
<dbReference type="KEGG" id="cqu:CpipJ_CPIJ002670"/>
<evidence type="ECO:0000256" key="1">
    <source>
        <dbReference type="RuleBase" id="RU364016"/>
    </source>
</evidence>
<name>B0W6B9_CULQU</name>
<keyword evidence="1" id="KW-0735">Signal-anchor</keyword>
<dbReference type="Proteomes" id="UP000002320">
    <property type="component" value="Unassembled WGS sequence"/>
</dbReference>
<gene>
    <name evidence="3" type="primary">6033861</name>
    <name evidence="2" type="ORF">CpipJ_CPIJ002670</name>
</gene>
<reference evidence="3" key="2">
    <citation type="submission" date="2020-05" db="UniProtKB">
        <authorList>
            <consortium name="EnsemblMetazoa"/>
        </authorList>
    </citation>
    <scope>IDENTIFICATION</scope>
    <source>
        <strain evidence="3">JHB</strain>
    </source>
</reference>
<evidence type="ECO:0000313" key="2">
    <source>
        <dbReference type="EMBL" id="EDS36593.1"/>
    </source>
</evidence>
<dbReference type="OrthoDB" id="9985088at2759"/>
<reference evidence="2" key="1">
    <citation type="submission" date="2007-03" db="EMBL/GenBank/DDBJ databases">
        <title>Annotation of Culex pipiens quinquefasciatus.</title>
        <authorList>
            <consortium name="The Broad Institute Genome Sequencing Platform"/>
            <person name="Atkinson P.W."/>
            <person name="Hemingway J."/>
            <person name="Christensen B.M."/>
            <person name="Higgs S."/>
            <person name="Kodira C."/>
            <person name="Hannick L."/>
            <person name="Megy K."/>
            <person name="O'Leary S."/>
            <person name="Pearson M."/>
            <person name="Haas B.J."/>
            <person name="Mauceli E."/>
            <person name="Wortman J.R."/>
            <person name="Lee N.H."/>
            <person name="Guigo R."/>
            <person name="Stanke M."/>
            <person name="Alvarado L."/>
            <person name="Amedeo P."/>
            <person name="Antoine C.H."/>
            <person name="Arensburger P."/>
            <person name="Bidwell S.L."/>
            <person name="Crawford M."/>
            <person name="Camaro F."/>
            <person name="Devon K."/>
            <person name="Engels R."/>
            <person name="Hammond M."/>
            <person name="Howarth C."/>
            <person name="Koehrsen M."/>
            <person name="Lawson D."/>
            <person name="Montgomery P."/>
            <person name="Nene V."/>
            <person name="Nusbaum C."/>
            <person name="Puiu D."/>
            <person name="Romero-Severson J."/>
            <person name="Severson D.W."/>
            <person name="Shumway M."/>
            <person name="Sisk P."/>
            <person name="Stolte C."/>
            <person name="Zeng Q."/>
            <person name="Eisenstadt E."/>
            <person name="Fraser-Liggett C."/>
            <person name="Strausberg R."/>
            <person name="Galagan J."/>
            <person name="Birren B."/>
            <person name="Collins F.H."/>
        </authorList>
    </citation>
    <scope>NUCLEOTIDE SEQUENCE [LARGE SCALE GENOMIC DNA]</scope>
    <source>
        <strain evidence="2">JHB</strain>
    </source>
</reference>
<dbReference type="GO" id="GO:0032580">
    <property type="term" value="C:Golgi cisterna membrane"/>
    <property type="evidence" value="ECO:0007669"/>
    <property type="project" value="UniProtKB-SubCell"/>
</dbReference>
<dbReference type="Pfam" id="PF05679">
    <property type="entry name" value="CHGN"/>
    <property type="match status" value="1"/>
</dbReference>
<comment type="similarity">
    <text evidence="1">Belongs to the chondroitin N-acetylgalactosaminyltransferase family.</text>
</comment>